<dbReference type="Proteomes" id="UP000772618">
    <property type="component" value="Unassembled WGS sequence"/>
</dbReference>
<dbReference type="RefSeq" id="WP_254155068.1">
    <property type="nucleotide sequence ID" value="NZ_JAHESD010000046.1"/>
</dbReference>
<organism evidence="1 2">
    <name type="scientific">Chryseosolibacter indicus</name>
    <dbReference type="NCBI Taxonomy" id="2782351"/>
    <lineage>
        <taxon>Bacteria</taxon>
        <taxon>Pseudomonadati</taxon>
        <taxon>Bacteroidota</taxon>
        <taxon>Cytophagia</taxon>
        <taxon>Cytophagales</taxon>
        <taxon>Chryseotaleaceae</taxon>
        <taxon>Chryseosolibacter</taxon>
    </lineage>
</organism>
<proteinExistence type="predicted"/>
<sequence length="206" mass="22753">MQDIKEKIVPQQHEGGKKDITHTVVAIDEDAARKLFVIARNRLYDVNRWHELCGPASATFSITDGNGDQVNRTAEKGDYFQIDLPAPGPTEGKGHDWVYIEAIEDQSDSTGPYESAAIRVRPTQNPKEKGDNVAHFFENEATSTFVVERKGLEVTAAVFGRNEKPNTSTDNIIDKVRNAIVGVTAIFGLSNAQWNSLVKGLIEQES</sequence>
<evidence type="ECO:0000313" key="2">
    <source>
        <dbReference type="Proteomes" id="UP000772618"/>
    </source>
</evidence>
<reference evidence="1 2" key="1">
    <citation type="submission" date="2021-05" db="EMBL/GenBank/DDBJ databases">
        <title>A Polyphasic approach of four new species of the genus Ohtaekwangia: Ohtaekwangia histidinii sp. nov., Ohtaekwangia cretensis sp. nov., Ohtaekwangia indiensis sp. nov., Ohtaekwangia reichenbachii sp. nov. from diverse environment.</title>
        <authorList>
            <person name="Octaviana S."/>
        </authorList>
    </citation>
    <scope>NUCLEOTIDE SEQUENCE [LARGE SCALE GENOMIC DNA]</scope>
    <source>
        <strain evidence="1 2">PWU20</strain>
    </source>
</reference>
<comment type="caution">
    <text evidence="1">The sequence shown here is derived from an EMBL/GenBank/DDBJ whole genome shotgun (WGS) entry which is preliminary data.</text>
</comment>
<gene>
    <name evidence="1" type="ORF">KK060_17605</name>
</gene>
<accession>A0ABS5VUL1</accession>
<dbReference type="EMBL" id="JAHESD010000046">
    <property type="protein sequence ID" value="MBT1705114.1"/>
    <property type="molecule type" value="Genomic_DNA"/>
</dbReference>
<keyword evidence="2" id="KW-1185">Reference proteome</keyword>
<protein>
    <submittedName>
        <fullName evidence="1">Uncharacterized protein</fullName>
    </submittedName>
</protein>
<evidence type="ECO:0000313" key="1">
    <source>
        <dbReference type="EMBL" id="MBT1705114.1"/>
    </source>
</evidence>
<name>A0ABS5VUL1_9BACT</name>